<evidence type="ECO:0000259" key="1">
    <source>
        <dbReference type="Pfam" id="PF12680"/>
    </source>
</evidence>
<dbReference type="Gene3D" id="3.10.450.50">
    <property type="match status" value="1"/>
</dbReference>
<gene>
    <name evidence="2" type="ORF">METZ01_LOCUS453853</name>
</gene>
<accession>A0A383A089</accession>
<dbReference type="Pfam" id="PF12680">
    <property type="entry name" value="SnoaL_2"/>
    <property type="match status" value="1"/>
</dbReference>
<protein>
    <recommendedName>
        <fullName evidence="1">SnoaL-like domain-containing protein</fullName>
    </recommendedName>
</protein>
<dbReference type="SUPFAM" id="SSF54427">
    <property type="entry name" value="NTF2-like"/>
    <property type="match status" value="1"/>
</dbReference>
<evidence type="ECO:0000313" key="2">
    <source>
        <dbReference type="EMBL" id="SVE00999.1"/>
    </source>
</evidence>
<dbReference type="EMBL" id="UINC01187993">
    <property type="protein sequence ID" value="SVE00999.1"/>
    <property type="molecule type" value="Genomic_DNA"/>
</dbReference>
<dbReference type="InterPro" id="IPR032710">
    <property type="entry name" value="NTF2-like_dom_sf"/>
</dbReference>
<sequence length="126" mass="14405">MNEIHRPLIDRYFSALNDEDYEVLEDVFHPEAVLRPPGTRSRTGHDEIMRFFRKVFEKFPQHADTPSRVLSDGNCVVVEIDFAGMTSSQSPVSFLAVDIFEIEDSQIINLSQWFDTAEVARQVDAG</sequence>
<dbReference type="InterPro" id="IPR037401">
    <property type="entry name" value="SnoaL-like"/>
</dbReference>
<dbReference type="AlphaFoldDB" id="A0A383A089"/>
<proteinExistence type="predicted"/>
<feature type="domain" description="SnoaL-like" evidence="1">
    <location>
        <begin position="10"/>
        <end position="108"/>
    </location>
</feature>
<reference evidence="2" key="1">
    <citation type="submission" date="2018-05" db="EMBL/GenBank/DDBJ databases">
        <authorList>
            <person name="Lanie J.A."/>
            <person name="Ng W.-L."/>
            <person name="Kazmierczak K.M."/>
            <person name="Andrzejewski T.M."/>
            <person name="Davidsen T.M."/>
            <person name="Wayne K.J."/>
            <person name="Tettelin H."/>
            <person name="Glass J.I."/>
            <person name="Rusch D."/>
            <person name="Podicherti R."/>
            <person name="Tsui H.-C.T."/>
            <person name="Winkler M.E."/>
        </authorList>
    </citation>
    <scope>NUCLEOTIDE SEQUENCE</scope>
</reference>
<name>A0A383A089_9ZZZZ</name>
<organism evidence="2">
    <name type="scientific">marine metagenome</name>
    <dbReference type="NCBI Taxonomy" id="408172"/>
    <lineage>
        <taxon>unclassified sequences</taxon>
        <taxon>metagenomes</taxon>
        <taxon>ecological metagenomes</taxon>
    </lineage>
</organism>